<keyword evidence="3" id="KW-1185">Reference proteome</keyword>
<dbReference type="EMBL" id="JBGEHV010000019">
    <property type="protein sequence ID" value="MEY8040282.1"/>
    <property type="molecule type" value="Genomic_DNA"/>
</dbReference>
<dbReference type="Proteomes" id="UP001564626">
    <property type="component" value="Unassembled WGS sequence"/>
</dbReference>
<evidence type="ECO:0000259" key="1">
    <source>
        <dbReference type="Pfam" id="PF04149"/>
    </source>
</evidence>
<evidence type="ECO:0000313" key="2">
    <source>
        <dbReference type="EMBL" id="MEY8040282.1"/>
    </source>
</evidence>
<comment type="caution">
    <text evidence="2">The sequence shown here is derived from an EMBL/GenBank/DDBJ whole genome shotgun (WGS) entry which is preliminary data.</text>
</comment>
<feature type="domain" description="DUF397" evidence="1">
    <location>
        <begin position="9"/>
        <end position="64"/>
    </location>
</feature>
<organism evidence="2 3">
    <name type="scientific">Saccharopolyspora cebuensis</name>
    <dbReference type="NCBI Taxonomy" id="418759"/>
    <lineage>
        <taxon>Bacteria</taxon>
        <taxon>Bacillati</taxon>
        <taxon>Actinomycetota</taxon>
        <taxon>Actinomycetes</taxon>
        <taxon>Pseudonocardiales</taxon>
        <taxon>Pseudonocardiaceae</taxon>
        <taxon>Saccharopolyspora</taxon>
    </lineage>
</organism>
<reference evidence="2 3" key="1">
    <citation type="submission" date="2024-08" db="EMBL/GenBank/DDBJ databases">
        <title>Genome mining of Saccharopolyspora cebuensis PGLac3 from Nigerian medicinal plant.</title>
        <authorList>
            <person name="Ezeobiora C.E."/>
            <person name="Igbokwe N.H."/>
            <person name="Amin D.H."/>
            <person name="Mendie U.E."/>
        </authorList>
    </citation>
    <scope>NUCLEOTIDE SEQUENCE [LARGE SCALE GENOMIC DNA]</scope>
    <source>
        <strain evidence="2 3">PGLac3</strain>
    </source>
</reference>
<dbReference type="Pfam" id="PF04149">
    <property type="entry name" value="DUF397"/>
    <property type="match status" value="1"/>
</dbReference>
<dbReference type="InterPro" id="IPR007278">
    <property type="entry name" value="DUF397"/>
</dbReference>
<accession>A0ABV4CJW3</accession>
<dbReference type="RefSeq" id="WP_345365695.1">
    <property type="nucleotide sequence ID" value="NZ_BAABII010000016.1"/>
</dbReference>
<evidence type="ECO:0000313" key="3">
    <source>
        <dbReference type="Proteomes" id="UP001564626"/>
    </source>
</evidence>
<sequence length="69" mass="7388">MMPAQSYNGWRKARRSNEYGGNCVEVGFADEGRAVRDTKQVGDPSRPVLEFSGAAFAAFLGGVKSGEFG</sequence>
<proteinExistence type="predicted"/>
<protein>
    <submittedName>
        <fullName evidence="2">DUF397 domain-containing protein</fullName>
    </submittedName>
</protein>
<gene>
    <name evidence="2" type="ORF">AB8O55_12830</name>
</gene>
<name>A0ABV4CJW3_9PSEU</name>